<dbReference type="Pfam" id="PF10444">
    <property type="entry name" value="Nbl1_Borealin_N"/>
    <property type="match status" value="1"/>
</dbReference>
<keyword evidence="4" id="KW-1185">Reference proteome</keyword>
<dbReference type="GeneID" id="63774895"/>
<reference evidence="3 4" key="1">
    <citation type="submission" date="2016-07" db="EMBL/GenBank/DDBJ databases">
        <title>Pervasive Adenine N6-methylation of Active Genes in Fungi.</title>
        <authorList>
            <consortium name="DOE Joint Genome Institute"/>
            <person name="Mondo S.J."/>
            <person name="Dannebaum R.O."/>
            <person name="Kuo R.C."/>
            <person name="Labutti K."/>
            <person name="Haridas S."/>
            <person name="Kuo A."/>
            <person name="Salamov A."/>
            <person name="Ahrendt S.R."/>
            <person name="Lipzen A."/>
            <person name="Sullivan W."/>
            <person name="Andreopoulos W.B."/>
            <person name="Clum A."/>
            <person name="Lindquist E."/>
            <person name="Daum C."/>
            <person name="Ramamoorthy G.K."/>
            <person name="Gryganskyi A."/>
            <person name="Culley D."/>
            <person name="Magnuson J.K."/>
            <person name="James T.Y."/>
            <person name="O'Malley M.A."/>
            <person name="Stajich J.E."/>
            <person name="Spatafora J.W."/>
            <person name="Visel A."/>
            <person name="Grigoriev I.V."/>
        </authorList>
    </citation>
    <scope>NUCLEOTIDE SEQUENCE [LARGE SCALE GENOMIC DNA]</scope>
    <source>
        <strain evidence="3 4">CBS 129021</strain>
    </source>
</reference>
<dbReference type="EMBL" id="MCFJ01000012">
    <property type="protein sequence ID" value="ORY60147.1"/>
    <property type="molecule type" value="Genomic_DNA"/>
</dbReference>
<organism evidence="3 4">
    <name type="scientific">Pseudomassariella vexata</name>
    <dbReference type="NCBI Taxonomy" id="1141098"/>
    <lineage>
        <taxon>Eukaryota</taxon>
        <taxon>Fungi</taxon>
        <taxon>Dikarya</taxon>
        <taxon>Ascomycota</taxon>
        <taxon>Pezizomycotina</taxon>
        <taxon>Sordariomycetes</taxon>
        <taxon>Xylariomycetidae</taxon>
        <taxon>Amphisphaeriales</taxon>
        <taxon>Pseudomassariaceae</taxon>
        <taxon>Pseudomassariella</taxon>
    </lineage>
</organism>
<dbReference type="AlphaFoldDB" id="A0A1Y2DLL1"/>
<feature type="compositionally biased region" description="Low complexity" evidence="1">
    <location>
        <begin position="282"/>
        <end position="291"/>
    </location>
</feature>
<gene>
    <name evidence="3" type="ORF">BCR38DRAFT_412341</name>
</gene>
<evidence type="ECO:0000256" key="1">
    <source>
        <dbReference type="SAM" id="MobiDB-lite"/>
    </source>
</evidence>
<protein>
    <submittedName>
        <fullName evidence="3">Borealin N terminal-domain-containing protein</fullName>
    </submittedName>
</protein>
<proteinExistence type="predicted"/>
<evidence type="ECO:0000259" key="2">
    <source>
        <dbReference type="Pfam" id="PF10444"/>
    </source>
</evidence>
<name>A0A1Y2DLL1_9PEZI</name>
<dbReference type="STRING" id="1141098.A0A1Y2DLL1"/>
<comment type="caution">
    <text evidence="3">The sequence shown here is derived from an EMBL/GenBank/DDBJ whole genome shotgun (WGS) entry which is preliminary data.</text>
</comment>
<feature type="region of interest" description="Disordered" evidence="1">
    <location>
        <begin position="268"/>
        <end position="366"/>
    </location>
</feature>
<feature type="compositionally biased region" description="Low complexity" evidence="1">
    <location>
        <begin position="345"/>
        <end position="357"/>
    </location>
</feature>
<feature type="compositionally biased region" description="Basic residues" evidence="1">
    <location>
        <begin position="1"/>
        <end position="10"/>
    </location>
</feature>
<sequence length="366" mass="39159">MAPIRSRKRKSDVSMTSPAVERHAPMKMGTPPQRSPIRRKLGISVAQKQALVDNLQLELTERARRLRAQYNVQAQQLRSRVEMRVNRIPTSLRRAKMGDLLAKHTEPSQQQQSRAPRSPFVARPPPVPAKDGTSPKPIPRKVVPAARPKNIHKRSSDDITGANDKENSVEPVGQPKKRLRAGPTGTDTTRSQPAHVLSPASTNVRITHRTADRPPSPTKSMIARPVSPIKTKSSGNILSNMVEKAKGTRGAAATRKVTASSTASLNAGGMVSKARKPPVPTPAAAGTTAATRGRRKLSATSESSETSSGTVVRKAGTTKAFTVKAAPTAKRTVMGTIKSATSKRAPALKAPAAPANPGRTLRKRQA</sequence>
<feature type="compositionally biased region" description="Low complexity" evidence="1">
    <location>
        <begin position="107"/>
        <end position="119"/>
    </location>
</feature>
<dbReference type="OrthoDB" id="2392550at2759"/>
<dbReference type="RefSeq" id="XP_040712581.1">
    <property type="nucleotide sequence ID" value="XM_040858683.1"/>
</dbReference>
<accession>A0A1Y2DLL1</accession>
<dbReference type="Proteomes" id="UP000193689">
    <property type="component" value="Unassembled WGS sequence"/>
</dbReference>
<dbReference type="InParanoid" id="A0A1Y2DLL1"/>
<feature type="region of interest" description="Disordered" evidence="1">
    <location>
        <begin position="1"/>
        <end position="36"/>
    </location>
</feature>
<evidence type="ECO:0000313" key="4">
    <source>
        <dbReference type="Proteomes" id="UP000193689"/>
    </source>
</evidence>
<dbReference type="InterPro" id="IPR018851">
    <property type="entry name" value="Borealin_N"/>
</dbReference>
<feature type="compositionally biased region" description="Low complexity" evidence="1">
    <location>
        <begin position="298"/>
        <end position="308"/>
    </location>
</feature>
<feature type="region of interest" description="Disordered" evidence="1">
    <location>
        <begin position="103"/>
        <end position="194"/>
    </location>
</feature>
<evidence type="ECO:0000313" key="3">
    <source>
        <dbReference type="EMBL" id="ORY60147.1"/>
    </source>
</evidence>
<feature type="domain" description="Borealin N-terminal" evidence="2">
    <location>
        <begin position="47"/>
        <end position="103"/>
    </location>
</feature>